<evidence type="ECO:0000313" key="2">
    <source>
        <dbReference type="EMBL" id="TWT74143.1"/>
    </source>
</evidence>
<feature type="compositionally biased region" description="Basic and acidic residues" evidence="1">
    <location>
        <begin position="104"/>
        <end position="120"/>
    </location>
</feature>
<dbReference type="EMBL" id="SJPK01000002">
    <property type="protein sequence ID" value="TWT74143.1"/>
    <property type="molecule type" value="Genomic_DNA"/>
</dbReference>
<proteinExistence type="predicted"/>
<protein>
    <submittedName>
        <fullName evidence="2">Uncharacterized protein</fullName>
    </submittedName>
</protein>
<accession>A0A5C5YGR7</accession>
<gene>
    <name evidence="2" type="ORF">CA85_10300</name>
</gene>
<reference evidence="2 3" key="1">
    <citation type="submission" date="2019-02" db="EMBL/GenBank/DDBJ databases">
        <title>Deep-cultivation of Planctomycetes and their phenomic and genomic characterization uncovers novel biology.</title>
        <authorList>
            <person name="Wiegand S."/>
            <person name="Jogler M."/>
            <person name="Boedeker C."/>
            <person name="Pinto D."/>
            <person name="Vollmers J."/>
            <person name="Rivas-Marin E."/>
            <person name="Kohn T."/>
            <person name="Peeters S.H."/>
            <person name="Heuer A."/>
            <person name="Rast P."/>
            <person name="Oberbeckmann S."/>
            <person name="Bunk B."/>
            <person name="Jeske O."/>
            <person name="Meyerdierks A."/>
            <person name="Storesund J.E."/>
            <person name="Kallscheuer N."/>
            <person name="Luecker S."/>
            <person name="Lage O.M."/>
            <person name="Pohl T."/>
            <person name="Merkel B.J."/>
            <person name="Hornburger P."/>
            <person name="Mueller R.-W."/>
            <person name="Bruemmer F."/>
            <person name="Labrenz M."/>
            <person name="Spormann A.M."/>
            <person name="Op Den Camp H."/>
            <person name="Overmann J."/>
            <person name="Amann R."/>
            <person name="Jetten M.S.M."/>
            <person name="Mascher T."/>
            <person name="Medema M.H."/>
            <person name="Devos D.P."/>
            <person name="Kaster A.-K."/>
            <person name="Ovreas L."/>
            <person name="Rohde M."/>
            <person name="Galperin M.Y."/>
            <person name="Jogler C."/>
        </authorList>
    </citation>
    <scope>NUCLEOTIDE SEQUENCE [LARGE SCALE GENOMIC DNA]</scope>
    <source>
        <strain evidence="2 3">CA85</strain>
    </source>
</reference>
<feature type="region of interest" description="Disordered" evidence="1">
    <location>
        <begin position="104"/>
        <end position="133"/>
    </location>
</feature>
<organism evidence="2 3">
    <name type="scientific">Allorhodopirellula solitaria</name>
    <dbReference type="NCBI Taxonomy" id="2527987"/>
    <lineage>
        <taxon>Bacteria</taxon>
        <taxon>Pseudomonadati</taxon>
        <taxon>Planctomycetota</taxon>
        <taxon>Planctomycetia</taxon>
        <taxon>Pirellulales</taxon>
        <taxon>Pirellulaceae</taxon>
        <taxon>Allorhodopirellula</taxon>
    </lineage>
</organism>
<feature type="compositionally biased region" description="Basic and acidic residues" evidence="1">
    <location>
        <begin position="182"/>
        <end position="198"/>
    </location>
</feature>
<name>A0A5C5YGR7_9BACT</name>
<feature type="region of interest" description="Disordered" evidence="1">
    <location>
        <begin position="182"/>
        <end position="219"/>
    </location>
</feature>
<dbReference type="Proteomes" id="UP000318053">
    <property type="component" value="Unassembled WGS sequence"/>
</dbReference>
<feature type="compositionally biased region" description="Basic residues" evidence="1">
    <location>
        <begin position="206"/>
        <end position="217"/>
    </location>
</feature>
<sequence length="255" mass="28898">MVPGGVRLRSNHRLLSVTAFAVRERPGTSRRDHQTIAGDKRNAIPGHRASGSRRPRRWSQHPTRMLFNPIRGWLLRLAMAPGGVRLRSNHRLLSVTAFAVKARSDTSRRDRQTVAGDKRSAIPGHRAGIPRRPRRWSQHPTRMLFNAIRGWLLRLSMVTGGVRLRSNHRLLSVTAFAVKARSDTSRRDRQTVAGDKRSAIPGHRTGVPHRPRRRSQHPTRMLFNPIRGWLLRLAMAPGGVRCAQTTGYCLKPHSR</sequence>
<evidence type="ECO:0000313" key="3">
    <source>
        <dbReference type="Proteomes" id="UP000318053"/>
    </source>
</evidence>
<keyword evidence="3" id="KW-1185">Reference proteome</keyword>
<comment type="caution">
    <text evidence="2">The sequence shown here is derived from an EMBL/GenBank/DDBJ whole genome shotgun (WGS) entry which is preliminary data.</text>
</comment>
<evidence type="ECO:0000256" key="1">
    <source>
        <dbReference type="SAM" id="MobiDB-lite"/>
    </source>
</evidence>
<dbReference type="AlphaFoldDB" id="A0A5C5YGR7"/>